<feature type="region of interest" description="Disordered" evidence="1">
    <location>
        <begin position="1"/>
        <end position="23"/>
    </location>
</feature>
<organism evidence="3 4">
    <name type="scientific">Gordonia terrae</name>
    <dbReference type="NCBI Taxonomy" id="2055"/>
    <lineage>
        <taxon>Bacteria</taxon>
        <taxon>Bacillati</taxon>
        <taxon>Actinomycetota</taxon>
        <taxon>Actinomycetes</taxon>
        <taxon>Mycobacteriales</taxon>
        <taxon>Gordoniaceae</taxon>
        <taxon>Gordonia</taxon>
    </lineage>
</organism>
<evidence type="ECO:0000256" key="1">
    <source>
        <dbReference type="SAM" id="MobiDB-lite"/>
    </source>
</evidence>
<dbReference type="RefSeq" id="WP_101819109.1">
    <property type="nucleotide sequence ID" value="NZ_JBEPSW010000010.1"/>
</dbReference>
<reference evidence="3 4" key="1">
    <citation type="submission" date="2017-12" db="EMBL/GenBank/DDBJ databases">
        <title>Phylogenetic diversity of female urinary microbiome.</title>
        <authorList>
            <person name="Thomas-White K."/>
            <person name="Wolfe A.J."/>
        </authorList>
    </citation>
    <scope>NUCLEOTIDE SEQUENCE [LARGE SCALE GENOMIC DNA]</scope>
    <source>
        <strain evidence="3 4">UMB0777</strain>
    </source>
</reference>
<sequence length="81" mass="8023">MNAPDNTYGDDPAATSDDRGCGSTHRAPGLGLLGIAALAVAGWGLADGPALPEAADLGWVAVGIGLLIGLVLIVSGTRSRR</sequence>
<feature type="transmembrane region" description="Helical" evidence="2">
    <location>
        <begin position="57"/>
        <end position="75"/>
    </location>
</feature>
<keyword evidence="2" id="KW-0812">Transmembrane</keyword>
<feature type="transmembrane region" description="Helical" evidence="2">
    <location>
        <begin position="27"/>
        <end position="45"/>
    </location>
</feature>
<dbReference type="EMBL" id="PKJC01000002">
    <property type="protein sequence ID" value="PKZ66876.1"/>
    <property type="molecule type" value="Genomic_DNA"/>
</dbReference>
<evidence type="ECO:0000256" key="2">
    <source>
        <dbReference type="SAM" id="Phobius"/>
    </source>
</evidence>
<keyword evidence="2" id="KW-1133">Transmembrane helix</keyword>
<evidence type="ECO:0000313" key="3">
    <source>
        <dbReference type="EMBL" id="PKZ66876.1"/>
    </source>
</evidence>
<name>A0A2I1RCU7_9ACTN</name>
<comment type="caution">
    <text evidence="3">The sequence shown here is derived from an EMBL/GenBank/DDBJ whole genome shotgun (WGS) entry which is preliminary data.</text>
</comment>
<dbReference type="STRING" id="2055.BCM27_09005"/>
<accession>A0A2I1RCU7</accession>
<dbReference type="AlphaFoldDB" id="A0A2I1RCU7"/>
<dbReference type="Proteomes" id="UP000234662">
    <property type="component" value="Unassembled WGS sequence"/>
</dbReference>
<protein>
    <submittedName>
        <fullName evidence="3">Uncharacterized protein</fullName>
    </submittedName>
</protein>
<gene>
    <name evidence="3" type="ORF">CYJ73_03855</name>
</gene>
<evidence type="ECO:0000313" key="4">
    <source>
        <dbReference type="Proteomes" id="UP000234662"/>
    </source>
</evidence>
<keyword evidence="2" id="KW-0472">Membrane</keyword>
<proteinExistence type="predicted"/>